<dbReference type="EMBL" id="CAJVPV010023245">
    <property type="protein sequence ID" value="CAG8723228.1"/>
    <property type="molecule type" value="Genomic_DNA"/>
</dbReference>
<feature type="compositionally biased region" description="Basic and acidic residues" evidence="1">
    <location>
        <begin position="75"/>
        <end position="92"/>
    </location>
</feature>
<comment type="caution">
    <text evidence="2">The sequence shown here is derived from an EMBL/GenBank/DDBJ whole genome shotgun (WGS) entry which is preliminary data.</text>
</comment>
<feature type="non-terminal residue" evidence="2">
    <location>
        <position position="224"/>
    </location>
</feature>
<keyword evidence="3" id="KW-1185">Reference proteome</keyword>
<evidence type="ECO:0000313" key="2">
    <source>
        <dbReference type="EMBL" id="CAG8723228.1"/>
    </source>
</evidence>
<dbReference type="Proteomes" id="UP000789342">
    <property type="component" value="Unassembled WGS sequence"/>
</dbReference>
<feature type="non-terminal residue" evidence="2">
    <location>
        <position position="1"/>
    </location>
</feature>
<feature type="compositionally biased region" description="Basic and acidic residues" evidence="1">
    <location>
        <begin position="33"/>
        <end position="51"/>
    </location>
</feature>
<evidence type="ECO:0000256" key="1">
    <source>
        <dbReference type="SAM" id="MobiDB-lite"/>
    </source>
</evidence>
<feature type="compositionally biased region" description="Basic and acidic residues" evidence="1">
    <location>
        <begin position="215"/>
        <end position="224"/>
    </location>
</feature>
<proteinExistence type="predicted"/>
<protein>
    <submittedName>
        <fullName evidence="2">5277_t:CDS:1</fullName>
    </submittedName>
</protein>
<reference evidence="2" key="1">
    <citation type="submission" date="2021-06" db="EMBL/GenBank/DDBJ databases">
        <authorList>
            <person name="Kallberg Y."/>
            <person name="Tangrot J."/>
            <person name="Rosling A."/>
        </authorList>
    </citation>
    <scope>NUCLEOTIDE SEQUENCE</scope>
    <source>
        <strain evidence="2">CL551</strain>
    </source>
</reference>
<evidence type="ECO:0000313" key="3">
    <source>
        <dbReference type="Proteomes" id="UP000789342"/>
    </source>
</evidence>
<sequence>FVRSYPVAPSNSRSHRSGDRRREEAYHRHRHGRDHDRDGRRSIDYNNEQRRSSPSYDKTMGENRETENETQQKMQHSDKPIFEKEAGKETNKTTKPKVPISLEELLQKHETEKQANDRPKFMTKEEREKLALEKRQKEIEEKRLKQDEERRQQEEFQRRAMEEARQNGYGRDRRDYYDRYERERFDRYDRSRGRDRDNLEKRSTDKSEATEEEKLDDKELQAIR</sequence>
<organism evidence="2 3">
    <name type="scientific">Acaulospora morrowiae</name>
    <dbReference type="NCBI Taxonomy" id="94023"/>
    <lineage>
        <taxon>Eukaryota</taxon>
        <taxon>Fungi</taxon>
        <taxon>Fungi incertae sedis</taxon>
        <taxon>Mucoromycota</taxon>
        <taxon>Glomeromycotina</taxon>
        <taxon>Glomeromycetes</taxon>
        <taxon>Diversisporales</taxon>
        <taxon>Acaulosporaceae</taxon>
        <taxon>Acaulospora</taxon>
    </lineage>
</organism>
<feature type="compositionally biased region" description="Basic and acidic residues" evidence="1">
    <location>
        <begin position="105"/>
        <end position="209"/>
    </location>
</feature>
<feature type="region of interest" description="Disordered" evidence="1">
    <location>
        <begin position="1"/>
        <end position="224"/>
    </location>
</feature>
<dbReference type="AlphaFoldDB" id="A0A9N9I6Y3"/>
<accession>A0A9N9I6Y3</accession>
<gene>
    <name evidence="2" type="ORF">AMORRO_LOCUS13476</name>
</gene>
<feature type="compositionally biased region" description="Basic and acidic residues" evidence="1">
    <location>
        <begin position="16"/>
        <end position="26"/>
    </location>
</feature>
<name>A0A9N9I6Y3_9GLOM</name>